<keyword evidence="4" id="KW-0804">Transcription</keyword>
<dbReference type="InterPro" id="IPR058163">
    <property type="entry name" value="LysR-type_TF_proteobact-type"/>
</dbReference>
<reference evidence="6 7" key="1">
    <citation type="submission" date="2017-02" db="EMBL/GenBank/DDBJ databases">
        <title>Draft genome sequence of Moraxella porci CCUG 54912T type strain.</title>
        <authorList>
            <person name="Salva-Serra F."/>
            <person name="Engstrom-Jakobsson H."/>
            <person name="Thorell K."/>
            <person name="Jaen-Luchoro D."/>
            <person name="Gonzales-Siles L."/>
            <person name="Karlsson R."/>
            <person name="Yazdan S."/>
            <person name="Boulund F."/>
            <person name="Johnning A."/>
            <person name="Engstrand L."/>
            <person name="Kristiansson E."/>
            <person name="Moore E."/>
        </authorList>
    </citation>
    <scope>NUCLEOTIDE SEQUENCE [LARGE SCALE GENOMIC DNA]</scope>
    <source>
        <strain evidence="6 7">CCUG 54912</strain>
    </source>
</reference>
<evidence type="ECO:0000259" key="5">
    <source>
        <dbReference type="PROSITE" id="PS50931"/>
    </source>
</evidence>
<evidence type="ECO:0000313" key="7">
    <source>
        <dbReference type="Proteomes" id="UP000190683"/>
    </source>
</evidence>
<dbReference type="GO" id="GO:0006351">
    <property type="term" value="P:DNA-templated transcription"/>
    <property type="evidence" value="ECO:0007669"/>
    <property type="project" value="TreeGrafter"/>
</dbReference>
<sequence length="289" mass="32396">MSQISLDDIRLFVSVVQAGSLSAASDLTGVPASRLSRRLTQLENSLGTQLINRGKKGVSLNELGEHFFAHAQNMLEQADAAIQSIQNGLNKPSGLLRISAPVDVAHRYVIPYLNDYLTEYPDVMIDINLSQQKVNMIQDGIDIAIRVGSIENDNVVAKRWLDMQFGIFATQSYLDTYGVPTNPNDLYDHRIIAQTLSLPWQFQKDDQLIKINPHPFIGCNDFTAVDPLIAQGLGIGKMTFESSRHHPQLVRVLTDWEMGSKTISMLYYKNRGGIPAVRSFIDWYVDLFN</sequence>
<dbReference type="SUPFAM" id="SSF46785">
    <property type="entry name" value="Winged helix' DNA-binding domain"/>
    <property type="match status" value="1"/>
</dbReference>
<comment type="similarity">
    <text evidence="1">Belongs to the LysR transcriptional regulatory family.</text>
</comment>
<keyword evidence="3" id="KW-0238">DNA-binding</keyword>
<dbReference type="InterPro" id="IPR005119">
    <property type="entry name" value="LysR_subst-bd"/>
</dbReference>
<dbReference type="Gene3D" id="1.10.10.10">
    <property type="entry name" value="Winged helix-like DNA-binding domain superfamily/Winged helix DNA-binding domain"/>
    <property type="match status" value="1"/>
</dbReference>
<dbReference type="InterPro" id="IPR000847">
    <property type="entry name" value="LysR_HTH_N"/>
</dbReference>
<feature type="domain" description="HTH lysR-type" evidence="5">
    <location>
        <begin position="4"/>
        <end position="61"/>
    </location>
</feature>
<dbReference type="RefSeq" id="WP_078317657.1">
    <property type="nucleotide sequence ID" value="NZ_MUYV01000005.1"/>
</dbReference>
<dbReference type="GO" id="GO:0003700">
    <property type="term" value="F:DNA-binding transcription factor activity"/>
    <property type="evidence" value="ECO:0007669"/>
    <property type="project" value="InterPro"/>
</dbReference>
<dbReference type="PANTHER" id="PTHR30537">
    <property type="entry name" value="HTH-TYPE TRANSCRIPTIONAL REGULATOR"/>
    <property type="match status" value="1"/>
</dbReference>
<protein>
    <submittedName>
        <fullName evidence="6">LysR family transcriptional regulator</fullName>
    </submittedName>
</protein>
<dbReference type="FunFam" id="1.10.10.10:FF:000001">
    <property type="entry name" value="LysR family transcriptional regulator"/>
    <property type="match status" value="1"/>
</dbReference>
<dbReference type="InterPro" id="IPR036390">
    <property type="entry name" value="WH_DNA-bd_sf"/>
</dbReference>
<dbReference type="InterPro" id="IPR036388">
    <property type="entry name" value="WH-like_DNA-bd_sf"/>
</dbReference>
<dbReference type="Pfam" id="PF03466">
    <property type="entry name" value="LysR_substrate"/>
    <property type="match status" value="1"/>
</dbReference>
<evidence type="ECO:0000256" key="1">
    <source>
        <dbReference type="ARBA" id="ARBA00009437"/>
    </source>
</evidence>
<dbReference type="Proteomes" id="UP000190683">
    <property type="component" value="Unassembled WGS sequence"/>
</dbReference>
<accession>A0A1T0CSR7</accession>
<evidence type="ECO:0000256" key="3">
    <source>
        <dbReference type="ARBA" id="ARBA00023125"/>
    </source>
</evidence>
<dbReference type="PROSITE" id="PS50931">
    <property type="entry name" value="HTH_LYSR"/>
    <property type="match status" value="1"/>
</dbReference>
<evidence type="ECO:0000256" key="4">
    <source>
        <dbReference type="ARBA" id="ARBA00023163"/>
    </source>
</evidence>
<evidence type="ECO:0000256" key="2">
    <source>
        <dbReference type="ARBA" id="ARBA00023015"/>
    </source>
</evidence>
<dbReference type="Pfam" id="PF00126">
    <property type="entry name" value="HTH_1"/>
    <property type="match status" value="1"/>
</dbReference>
<name>A0A1T0CSR7_9GAMM</name>
<evidence type="ECO:0000313" key="6">
    <source>
        <dbReference type="EMBL" id="OOS25386.1"/>
    </source>
</evidence>
<dbReference type="STRING" id="573983.B0681_05050"/>
<dbReference type="CDD" id="cd08422">
    <property type="entry name" value="PBP2_CrgA_like"/>
    <property type="match status" value="1"/>
</dbReference>
<keyword evidence="7" id="KW-1185">Reference proteome</keyword>
<keyword evidence="2" id="KW-0805">Transcription regulation</keyword>
<dbReference type="Gene3D" id="3.40.190.290">
    <property type="match status" value="1"/>
</dbReference>
<gene>
    <name evidence="6" type="ORF">B0681_05050</name>
</gene>
<dbReference type="SUPFAM" id="SSF53850">
    <property type="entry name" value="Periplasmic binding protein-like II"/>
    <property type="match status" value="1"/>
</dbReference>
<dbReference type="AlphaFoldDB" id="A0A1T0CSR7"/>
<dbReference type="EMBL" id="MUYV01000005">
    <property type="protein sequence ID" value="OOS25386.1"/>
    <property type="molecule type" value="Genomic_DNA"/>
</dbReference>
<dbReference type="PANTHER" id="PTHR30537:SF3">
    <property type="entry name" value="TRANSCRIPTIONAL REGULATORY PROTEIN"/>
    <property type="match status" value="1"/>
</dbReference>
<comment type="caution">
    <text evidence="6">The sequence shown here is derived from an EMBL/GenBank/DDBJ whole genome shotgun (WGS) entry which is preliminary data.</text>
</comment>
<organism evidence="6 7">
    <name type="scientific">Moraxella porci DSM 25326</name>
    <dbReference type="NCBI Taxonomy" id="573983"/>
    <lineage>
        <taxon>Bacteria</taxon>
        <taxon>Pseudomonadati</taxon>
        <taxon>Pseudomonadota</taxon>
        <taxon>Gammaproteobacteria</taxon>
        <taxon>Moraxellales</taxon>
        <taxon>Moraxellaceae</taxon>
        <taxon>Moraxella</taxon>
    </lineage>
</organism>
<proteinExistence type="inferred from homology"/>
<dbReference type="GO" id="GO:0043565">
    <property type="term" value="F:sequence-specific DNA binding"/>
    <property type="evidence" value="ECO:0007669"/>
    <property type="project" value="TreeGrafter"/>
</dbReference>